<feature type="signal peptide" evidence="1">
    <location>
        <begin position="1"/>
        <end position="20"/>
    </location>
</feature>
<reference evidence="3" key="1">
    <citation type="submission" date="2014-02" db="EMBL/GenBank/DDBJ databases">
        <title>Expanding our view of genomic diversity in Candidatus Accumulibacter clades.</title>
        <authorList>
            <person name="Skennerton C.T."/>
            <person name="Barr J.J."/>
            <person name="Slater F.R."/>
            <person name="Bond P.L."/>
            <person name="Tyson G.W."/>
        </authorList>
    </citation>
    <scope>NUCLEOTIDE SEQUENCE [LARGE SCALE GENOMIC DNA]</scope>
</reference>
<dbReference type="PROSITE" id="PS51257">
    <property type="entry name" value="PROKAR_LIPOPROTEIN"/>
    <property type="match status" value="1"/>
</dbReference>
<dbReference type="Pfam" id="PF03886">
    <property type="entry name" value="ABC_trans_aux"/>
    <property type="match status" value="1"/>
</dbReference>
<dbReference type="Proteomes" id="UP000020218">
    <property type="component" value="Unassembled WGS sequence"/>
</dbReference>
<sequence length="201" mass="20435">MSKVHAAAGIAALAVAVALAGCASPASRFYVLAATAVPDAASSVPSEVVAIDSVAIPAAVDRPQFVVHLASNRVLIDEFHRWAAPLSASIARTLAEDLAVLLGTSRVVSGPLAASFDPAYRVSVDIQRFESIRRQGVVLDAVWVVRRTAAGGAATSGRSTLREAAAAGESGDYEALAAAHSRALAGLSRDIAAAIRAAAGR</sequence>
<keyword evidence="1" id="KW-0732">Signal</keyword>
<comment type="caution">
    <text evidence="3">The sequence shown here is derived from an EMBL/GenBank/DDBJ whole genome shotgun (WGS) entry which is preliminary data.</text>
</comment>
<keyword evidence="4" id="KW-1185">Reference proteome</keyword>
<dbReference type="Gene3D" id="3.40.50.10610">
    <property type="entry name" value="ABC-type transport auxiliary lipoprotein component"/>
    <property type="match status" value="1"/>
</dbReference>
<evidence type="ECO:0000313" key="4">
    <source>
        <dbReference type="Proteomes" id="UP000020218"/>
    </source>
</evidence>
<evidence type="ECO:0000256" key="1">
    <source>
        <dbReference type="SAM" id="SignalP"/>
    </source>
</evidence>
<feature type="chain" id="PRO_5001461239" evidence="1">
    <location>
        <begin position="21"/>
        <end position="201"/>
    </location>
</feature>
<accession>A0A011NMI7</accession>
<dbReference type="PATRIC" id="fig|1454001.3.peg.2923"/>
<evidence type="ECO:0000259" key="2">
    <source>
        <dbReference type="Pfam" id="PF03886"/>
    </source>
</evidence>
<dbReference type="SUPFAM" id="SSF159594">
    <property type="entry name" value="XCC0632-like"/>
    <property type="match status" value="1"/>
</dbReference>
<dbReference type="AlphaFoldDB" id="A0A011NMI7"/>
<proteinExistence type="predicted"/>
<gene>
    <name evidence="3" type="ORF">AW08_02902</name>
</gene>
<dbReference type="InterPro" id="IPR005586">
    <property type="entry name" value="ABC_trans_aux"/>
</dbReference>
<dbReference type="STRING" id="1454001.AW08_02902"/>
<feature type="domain" description="ABC-type transport auxiliary lipoprotein component" evidence="2">
    <location>
        <begin position="30"/>
        <end position="192"/>
    </location>
</feature>
<protein>
    <submittedName>
        <fullName evidence="3">ABC-type uncharacterized transport system, auxiliary component</fullName>
    </submittedName>
</protein>
<dbReference type="EMBL" id="JFAX01000018">
    <property type="protein sequence ID" value="EXI65877.1"/>
    <property type="molecule type" value="Genomic_DNA"/>
</dbReference>
<name>A0A011NMI7_9PROT</name>
<evidence type="ECO:0000313" key="3">
    <source>
        <dbReference type="EMBL" id="EXI65877.1"/>
    </source>
</evidence>
<organism evidence="3 4">
    <name type="scientific">Candidatus Accumulibacter adjunctus</name>
    <dbReference type="NCBI Taxonomy" id="1454001"/>
    <lineage>
        <taxon>Bacteria</taxon>
        <taxon>Pseudomonadati</taxon>
        <taxon>Pseudomonadota</taxon>
        <taxon>Betaproteobacteria</taxon>
        <taxon>Candidatus Accumulibacter</taxon>
    </lineage>
</organism>